<evidence type="ECO:0000313" key="2">
    <source>
        <dbReference type="EMBL" id="MCQ6962617.1"/>
    </source>
</evidence>
<name>A0AAE3KX48_9EURY</name>
<evidence type="ECO:0000256" key="1">
    <source>
        <dbReference type="SAM" id="Phobius"/>
    </source>
</evidence>
<accession>A0AAE3KX48</accession>
<proteinExistence type="predicted"/>
<keyword evidence="1" id="KW-0472">Membrane</keyword>
<sequence>MGDEWKIDLKIPDVGTMITLFATAVCSVILSAAEIAYTMMWITSAYERNGKDFFIDLLNAKALTWTAEYIVVAGSLLLVSSIIFLISMAVSLYELNALAKRDDRKTHTRVIFGLFAIGLVLLFLALISAIILRYL</sequence>
<keyword evidence="1" id="KW-0812">Transmembrane</keyword>
<dbReference type="EMBL" id="JTEO01000004">
    <property type="protein sequence ID" value="MCQ6962617.1"/>
    <property type="molecule type" value="Genomic_DNA"/>
</dbReference>
<feature type="transmembrane region" description="Helical" evidence="1">
    <location>
        <begin position="110"/>
        <end position="132"/>
    </location>
</feature>
<gene>
    <name evidence="2" type="ORF">PV02_05675</name>
</gene>
<keyword evidence="1" id="KW-1133">Transmembrane helix</keyword>
<feature type="transmembrane region" description="Helical" evidence="1">
    <location>
        <begin position="63"/>
        <end position="90"/>
    </location>
</feature>
<keyword evidence="3" id="KW-1185">Reference proteome</keyword>
<dbReference type="RefSeq" id="WP_256622423.1">
    <property type="nucleotide sequence ID" value="NZ_JTEO01000004.1"/>
</dbReference>
<protein>
    <submittedName>
        <fullName evidence="2">Uncharacterized protein</fullName>
    </submittedName>
</protein>
<dbReference type="AlphaFoldDB" id="A0AAE3KX48"/>
<evidence type="ECO:0000313" key="3">
    <source>
        <dbReference type="Proteomes" id="UP001206983"/>
    </source>
</evidence>
<organism evidence="2 3">
    <name type="scientific">Methanolobus chelungpuianus</name>
    <dbReference type="NCBI Taxonomy" id="502115"/>
    <lineage>
        <taxon>Archaea</taxon>
        <taxon>Methanobacteriati</taxon>
        <taxon>Methanobacteriota</taxon>
        <taxon>Stenosarchaea group</taxon>
        <taxon>Methanomicrobia</taxon>
        <taxon>Methanosarcinales</taxon>
        <taxon>Methanosarcinaceae</taxon>
        <taxon>Methanolobus</taxon>
    </lineage>
</organism>
<dbReference type="Proteomes" id="UP001206983">
    <property type="component" value="Unassembled WGS sequence"/>
</dbReference>
<feature type="transmembrane region" description="Helical" evidence="1">
    <location>
        <begin position="20"/>
        <end position="42"/>
    </location>
</feature>
<reference evidence="2 3" key="1">
    <citation type="journal article" date="2011" name="Appl. Environ. Microbiol.">
        <title>Methanogenic archaea isolated from Taiwan's Chelungpu fault.</title>
        <authorList>
            <person name="Wu S.Y."/>
            <person name="Lai M.C."/>
        </authorList>
    </citation>
    <scope>NUCLEOTIDE SEQUENCE [LARGE SCALE GENOMIC DNA]</scope>
    <source>
        <strain evidence="2 3">St545Mb</strain>
    </source>
</reference>
<comment type="caution">
    <text evidence="2">The sequence shown here is derived from an EMBL/GenBank/DDBJ whole genome shotgun (WGS) entry which is preliminary data.</text>
</comment>